<gene>
    <name evidence="1" type="ORF">PGLA1383_LOCUS18232</name>
</gene>
<feature type="non-terminal residue" evidence="1">
    <location>
        <position position="108"/>
    </location>
</feature>
<dbReference type="Proteomes" id="UP000654075">
    <property type="component" value="Unassembled WGS sequence"/>
</dbReference>
<organism evidence="1 2">
    <name type="scientific">Polarella glacialis</name>
    <name type="common">Dinoflagellate</name>
    <dbReference type="NCBI Taxonomy" id="89957"/>
    <lineage>
        <taxon>Eukaryota</taxon>
        <taxon>Sar</taxon>
        <taxon>Alveolata</taxon>
        <taxon>Dinophyceae</taxon>
        <taxon>Suessiales</taxon>
        <taxon>Suessiaceae</taxon>
        <taxon>Polarella</taxon>
    </lineage>
</organism>
<accession>A0A813ENC7</accession>
<dbReference type="EMBL" id="CAJNNV010011584">
    <property type="protein sequence ID" value="CAE8599890.1"/>
    <property type="molecule type" value="Genomic_DNA"/>
</dbReference>
<reference evidence="1" key="1">
    <citation type="submission" date="2021-02" db="EMBL/GenBank/DDBJ databases">
        <authorList>
            <person name="Dougan E. K."/>
            <person name="Rhodes N."/>
            <person name="Thang M."/>
            <person name="Chan C."/>
        </authorList>
    </citation>
    <scope>NUCLEOTIDE SEQUENCE</scope>
</reference>
<proteinExistence type="predicted"/>
<keyword evidence="2" id="KW-1185">Reference proteome</keyword>
<comment type="caution">
    <text evidence="1">The sequence shown here is derived from an EMBL/GenBank/DDBJ whole genome shotgun (WGS) entry which is preliminary data.</text>
</comment>
<feature type="non-terminal residue" evidence="1">
    <location>
        <position position="1"/>
    </location>
</feature>
<evidence type="ECO:0000313" key="2">
    <source>
        <dbReference type="Proteomes" id="UP000654075"/>
    </source>
</evidence>
<protein>
    <submittedName>
        <fullName evidence="1">Uncharacterized protein</fullName>
    </submittedName>
</protein>
<dbReference type="AlphaFoldDB" id="A0A813ENC7"/>
<name>A0A813ENC7_POLGL</name>
<evidence type="ECO:0000313" key="1">
    <source>
        <dbReference type="EMBL" id="CAE8599890.1"/>
    </source>
</evidence>
<sequence>APKGCSAKTPRVFRVDAVGDSYGVAVGTHVYAAATGAAPLALYRLQEAKTEAVPFYRKCGAGKGAEDLHDITDEDGCLRPGEVIAADLERAGWVRFGGVSERWLPLEG</sequence>